<organism evidence="3 4">
    <name type="scientific">Lupinus luteus</name>
    <name type="common">European yellow lupine</name>
    <dbReference type="NCBI Taxonomy" id="3873"/>
    <lineage>
        <taxon>Eukaryota</taxon>
        <taxon>Viridiplantae</taxon>
        <taxon>Streptophyta</taxon>
        <taxon>Embryophyta</taxon>
        <taxon>Tracheophyta</taxon>
        <taxon>Spermatophyta</taxon>
        <taxon>Magnoliopsida</taxon>
        <taxon>eudicotyledons</taxon>
        <taxon>Gunneridae</taxon>
        <taxon>Pentapetalae</taxon>
        <taxon>rosids</taxon>
        <taxon>fabids</taxon>
        <taxon>Fabales</taxon>
        <taxon>Fabaceae</taxon>
        <taxon>Papilionoideae</taxon>
        <taxon>50 kb inversion clade</taxon>
        <taxon>genistoids sensu lato</taxon>
        <taxon>core genistoids</taxon>
        <taxon>Genisteae</taxon>
        <taxon>Lupinus</taxon>
    </lineage>
</organism>
<name>A0AAV1X467_LUPLU</name>
<feature type="region of interest" description="Disordered" evidence="1">
    <location>
        <begin position="63"/>
        <end position="92"/>
    </location>
</feature>
<evidence type="ECO:0008006" key="5">
    <source>
        <dbReference type="Google" id="ProtNLM"/>
    </source>
</evidence>
<proteinExistence type="predicted"/>
<protein>
    <recommendedName>
        <fullName evidence="5">Transducin/WD40 repeat-like superfamily protein</fullName>
    </recommendedName>
</protein>
<sequence length="239" mass="27424">MLNHLQKQKPLFLSHIQFIAFTSFKWSALVFALYAIVRVIITFRRNTPSIALISINDDDDYDFSDTDEDSDNDSKTMSSSELEDNEEDGTGKDIRRKGEYFRFGDETDAGRLGFGFDDAEEKSIVSIYNQEQRSHPIRKTTTMAFSNTSLPVVFSAGENVSDVRIWDTRLRRRMPAVIADWGATVPLELNPAEYTRFTSDDGRYRLTVGDIKNFRLPLEGVTESYMDTWLPISFILKLQ</sequence>
<accession>A0AAV1X467</accession>
<dbReference type="PANTHER" id="PTHR36715">
    <property type="entry name" value="BNAANNG41370D PROTEIN"/>
    <property type="match status" value="1"/>
</dbReference>
<dbReference type="Proteomes" id="UP001497480">
    <property type="component" value="Unassembled WGS sequence"/>
</dbReference>
<keyword evidence="4" id="KW-1185">Reference proteome</keyword>
<evidence type="ECO:0000256" key="1">
    <source>
        <dbReference type="SAM" id="MobiDB-lite"/>
    </source>
</evidence>
<dbReference type="AlphaFoldDB" id="A0AAV1X467"/>
<comment type="caution">
    <text evidence="3">The sequence shown here is derived from an EMBL/GenBank/DDBJ whole genome shotgun (WGS) entry which is preliminary data.</text>
</comment>
<evidence type="ECO:0000313" key="4">
    <source>
        <dbReference type="Proteomes" id="UP001497480"/>
    </source>
</evidence>
<feature type="transmembrane region" description="Helical" evidence="2">
    <location>
        <begin position="12"/>
        <end position="37"/>
    </location>
</feature>
<dbReference type="PANTHER" id="PTHR36715:SF1">
    <property type="entry name" value="PROTEIN, PUTATIVE-RELATED"/>
    <property type="match status" value="1"/>
</dbReference>
<evidence type="ECO:0000313" key="3">
    <source>
        <dbReference type="EMBL" id="CAL0316423.1"/>
    </source>
</evidence>
<keyword evidence="2" id="KW-0472">Membrane</keyword>
<gene>
    <name evidence="3" type="ORF">LLUT_LOCUS17483</name>
</gene>
<reference evidence="3 4" key="1">
    <citation type="submission" date="2024-03" db="EMBL/GenBank/DDBJ databases">
        <authorList>
            <person name="Martinez-Hernandez J."/>
        </authorList>
    </citation>
    <scope>NUCLEOTIDE SEQUENCE [LARGE SCALE GENOMIC DNA]</scope>
</reference>
<dbReference type="EMBL" id="CAXHTB010000012">
    <property type="protein sequence ID" value="CAL0316423.1"/>
    <property type="molecule type" value="Genomic_DNA"/>
</dbReference>
<evidence type="ECO:0000256" key="2">
    <source>
        <dbReference type="SAM" id="Phobius"/>
    </source>
</evidence>
<keyword evidence="2" id="KW-0812">Transmembrane</keyword>
<keyword evidence="2" id="KW-1133">Transmembrane helix</keyword>